<feature type="non-terminal residue" evidence="1">
    <location>
        <position position="55"/>
    </location>
</feature>
<organism evidence="1">
    <name type="scientific">uncultured Sulfurovum sp</name>
    <dbReference type="NCBI Taxonomy" id="269237"/>
    <lineage>
        <taxon>Bacteria</taxon>
        <taxon>Pseudomonadati</taxon>
        <taxon>Campylobacterota</taxon>
        <taxon>Epsilonproteobacteria</taxon>
        <taxon>Campylobacterales</taxon>
        <taxon>Sulfurovaceae</taxon>
        <taxon>Sulfurovum</taxon>
        <taxon>environmental samples</taxon>
    </lineage>
</organism>
<dbReference type="AlphaFoldDB" id="A0A6S6SQM0"/>
<dbReference type="GO" id="GO:0008168">
    <property type="term" value="F:methyltransferase activity"/>
    <property type="evidence" value="ECO:0007669"/>
    <property type="project" value="UniProtKB-KW"/>
</dbReference>
<sequence length="55" mass="6239">MEKIEKYNIEYEKPKVTLLQDSGVGVAEMAARTCYDSFDNSENDCVKNAMTELDT</sequence>
<name>A0A6S6SQM0_9BACT</name>
<dbReference type="GO" id="GO:0032259">
    <property type="term" value="P:methylation"/>
    <property type="evidence" value="ECO:0007669"/>
    <property type="project" value="UniProtKB-KW"/>
</dbReference>
<dbReference type="EMBL" id="CACVAR010000129">
    <property type="protein sequence ID" value="CAA6804960.1"/>
    <property type="molecule type" value="Genomic_DNA"/>
</dbReference>
<protein>
    <submittedName>
        <fullName evidence="1">Thymidylate synthase thyX (EC)</fullName>
        <ecNumber evidence="1">2.1.1.-</ecNumber>
    </submittedName>
</protein>
<reference evidence="1" key="1">
    <citation type="submission" date="2020-01" db="EMBL/GenBank/DDBJ databases">
        <authorList>
            <person name="Meier V. D."/>
            <person name="Meier V D."/>
        </authorList>
    </citation>
    <scope>NUCLEOTIDE SEQUENCE</scope>
    <source>
        <strain evidence="1">HLG_WM_MAG_03</strain>
    </source>
</reference>
<proteinExistence type="predicted"/>
<keyword evidence="1" id="KW-0489">Methyltransferase</keyword>
<dbReference type="EC" id="2.1.1.-" evidence="1"/>
<accession>A0A6S6SQM0</accession>
<gene>
    <name evidence="1" type="ORF">HELGO_WM35928</name>
</gene>
<keyword evidence="1" id="KW-0808">Transferase</keyword>
<evidence type="ECO:0000313" key="1">
    <source>
        <dbReference type="EMBL" id="CAA6804960.1"/>
    </source>
</evidence>